<organism evidence="1 2">
    <name type="scientific">Desulfofervidus auxilii</name>
    <dbReference type="NCBI Taxonomy" id="1621989"/>
    <lineage>
        <taxon>Bacteria</taxon>
        <taxon>Pseudomonadati</taxon>
        <taxon>Thermodesulfobacteriota</taxon>
        <taxon>Candidatus Desulfofervidia</taxon>
        <taxon>Candidatus Desulfofervidales</taxon>
        <taxon>Candidatus Desulfofervidaceae</taxon>
        <taxon>Candidatus Desulfofervidus</taxon>
    </lineage>
</organism>
<reference evidence="1 2" key="1">
    <citation type="submission" date="2015-10" db="EMBL/GenBank/DDBJ databases">
        <title>Candidatus Desulfofervidus auxilii, a hydrogenotrophic sulfate-reducing bacterium involved in the thermophilic anaerobic oxidation of methane.</title>
        <authorList>
            <person name="Krukenberg V."/>
            <person name="Richter M."/>
            <person name="Wegener G."/>
        </authorList>
    </citation>
    <scope>NUCLEOTIDE SEQUENCE [LARGE SCALE GENOMIC DNA]</scope>
    <source>
        <strain evidence="1 2">HS1</strain>
    </source>
</reference>
<evidence type="ECO:0000313" key="1">
    <source>
        <dbReference type="EMBL" id="AMM41578.1"/>
    </source>
</evidence>
<dbReference type="KEGG" id="daw:HS1_001784"/>
<sequence>MQKWHIQTNCPQCGAPVCLKETQRVLNCEYCKTRLYLFSQPFFCYMFSPKDPEAQVLFIPFWRIKGITFSLKMPPKIEAKIIDKTLMAIDIPLAFTSLGVRPQAVNLEFANMEKGGIFLFPQMGFKEVFHKLKEKPTDKDGVPEKIYNINTFGDKIFHYIHRKINKNIKKGMKEASVKIVFSDFLGEAVSLIYFPLIIEKNNQRVILKDGLSGQNIGNLTKEGLNCLKKKRISKLPTLQFLPLICPQCGWDMPCNEEAWAVFCHHCGQGWYVSQNKFKKLDYKTAKTEQEVFYLPFWRINATVPDFSLYTQADLIRFSNLPKIIKDHHKKSPFHIYVPAFKINPRQFLHMAKSITLAQPDYSYLHQPVSNAHHVLLPPTEALNSVKLVIASIGTLKKHFFPKLPRIKPKIDKITLVFLPFTQKGIDLVLLYQAMNISIPANALKWGDFL</sequence>
<keyword evidence="2" id="KW-1185">Reference proteome</keyword>
<proteinExistence type="predicted"/>
<protein>
    <submittedName>
        <fullName evidence="1">Uncharacterized protein</fullName>
    </submittedName>
</protein>
<evidence type="ECO:0000313" key="2">
    <source>
        <dbReference type="Proteomes" id="UP000070560"/>
    </source>
</evidence>
<gene>
    <name evidence="1" type="ORF">HS1_001784</name>
</gene>
<dbReference type="OrthoDB" id="5469096at2"/>
<dbReference type="RefSeq" id="WP_066064176.1">
    <property type="nucleotide sequence ID" value="NZ_CP013015.1"/>
</dbReference>
<dbReference type="EMBL" id="CP013015">
    <property type="protein sequence ID" value="AMM41578.1"/>
    <property type="molecule type" value="Genomic_DNA"/>
</dbReference>
<accession>A0A7U4QLK1</accession>
<dbReference type="AlphaFoldDB" id="A0A7U4QLK1"/>
<dbReference type="Proteomes" id="UP000070560">
    <property type="component" value="Chromosome"/>
</dbReference>
<name>A0A7U4QLK1_DESA2</name>